<dbReference type="EMBL" id="JACWZY010000062">
    <property type="protein sequence ID" value="MBD2705622.1"/>
    <property type="molecule type" value="Genomic_DNA"/>
</dbReference>
<evidence type="ECO:0000313" key="1">
    <source>
        <dbReference type="EMBL" id="MBD2705622.1"/>
    </source>
</evidence>
<evidence type="ECO:0000313" key="2">
    <source>
        <dbReference type="Proteomes" id="UP000598820"/>
    </source>
</evidence>
<name>A0A927GAJ3_9BACT</name>
<dbReference type="RefSeq" id="WP_190893239.1">
    <property type="nucleotide sequence ID" value="NZ_JACWZY010000062.1"/>
</dbReference>
<keyword evidence="2" id="KW-1185">Reference proteome</keyword>
<dbReference type="AlphaFoldDB" id="A0A927GAJ3"/>
<accession>A0A927GAJ3</accession>
<reference evidence="1" key="1">
    <citation type="submission" date="2020-09" db="EMBL/GenBank/DDBJ databases">
        <authorList>
            <person name="Kim M.K."/>
        </authorList>
    </citation>
    <scope>NUCLEOTIDE SEQUENCE</scope>
    <source>
        <strain evidence="1">BT702</strain>
    </source>
</reference>
<sequence>MQEYHSYIFGGGGYSGSVPAFGVSGGSDPYAGRAIPNIESSNDWKRTHYGNRNHWPSWEESKNHEVILESSAAIAEFGPKCTVEQLFSKPGAQYAEEGVRRSNRLVLLHKVIKQKGYAGLVHIYGSCAYQGNPRISALAEMGSQFMVTANCDVSNIGGTSSGNITLNGQSYVLTGNQYDHEDATLGYFYNNRFDISESDYNDIWNSKLPHTQNYPYLWSKMFPTHVVGREKAFWQLVRGKMLHNQHALRGMIRMAECVYEADECCYVNNAPRGVRAPFGQLFNTFPELNDSPKVWQPPHDFYSTYMVARFFGGNDENNGLHIFPSNNNSRVRGDLNSSDWASFNHELHTYTALLQARKDMQALEGFFPGSSLIEDPEVKLNEAGSFSAYSGVVAYNDADGGPINAGQKPAVMLRYKVLPGIGWTVWILIGSPQGYNDSRTDLIRVSASGLNGNIFKVKSIGCEAQLHEFVVKSGDSGQTYEAINTIVLSERKPGYAGRIQA</sequence>
<gene>
    <name evidence="1" type="ORF">IC229_33750</name>
</gene>
<comment type="caution">
    <text evidence="1">The sequence shown here is derived from an EMBL/GenBank/DDBJ whole genome shotgun (WGS) entry which is preliminary data.</text>
</comment>
<organism evidence="1 2">
    <name type="scientific">Spirosoma profusum</name>
    <dbReference type="NCBI Taxonomy" id="2771354"/>
    <lineage>
        <taxon>Bacteria</taxon>
        <taxon>Pseudomonadati</taxon>
        <taxon>Bacteroidota</taxon>
        <taxon>Cytophagia</taxon>
        <taxon>Cytophagales</taxon>
        <taxon>Cytophagaceae</taxon>
        <taxon>Spirosoma</taxon>
    </lineage>
</organism>
<proteinExistence type="predicted"/>
<dbReference type="Proteomes" id="UP000598820">
    <property type="component" value="Unassembled WGS sequence"/>
</dbReference>
<protein>
    <submittedName>
        <fullName evidence="1">Uncharacterized protein</fullName>
    </submittedName>
</protein>